<keyword evidence="3" id="KW-1185">Reference proteome</keyword>
<evidence type="ECO:0000313" key="3">
    <source>
        <dbReference type="Proteomes" id="UP001239462"/>
    </source>
</evidence>
<dbReference type="InterPro" id="IPR011460">
    <property type="entry name" value="Lcl_C"/>
</dbReference>
<gene>
    <name evidence="2" type="ORF">QTN89_12320</name>
</gene>
<evidence type="ECO:0000313" key="2">
    <source>
        <dbReference type="EMBL" id="MDM4016218.1"/>
    </source>
</evidence>
<proteinExistence type="predicted"/>
<dbReference type="EMBL" id="JASZZN010000008">
    <property type="protein sequence ID" value="MDM4016218.1"/>
    <property type="molecule type" value="Genomic_DNA"/>
</dbReference>
<comment type="caution">
    <text evidence="2">The sequence shown here is derived from an EMBL/GenBank/DDBJ whole genome shotgun (WGS) entry which is preliminary data.</text>
</comment>
<dbReference type="Pfam" id="PF07603">
    <property type="entry name" value="Lcl_C"/>
    <property type="match status" value="1"/>
</dbReference>
<accession>A0ABT7PIA7</accession>
<dbReference type="Proteomes" id="UP001239462">
    <property type="component" value="Unassembled WGS sequence"/>
</dbReference>
<reference evidence="2 3" key="1">
    <citation type="submission" date="2023-06" db="EMBL/GenBank/DDBJ databases">
        <title>Roseiconus lacunae JC819 isolated from Gulf of Mannar region, Tamil Nadu.</title>
        <authorList>
            <person name="Pk S."/>
            <person name="Ch S."/>
            <person name="Ch V.R."/>
        </authorList>
    </citation>
    <scope>NUCLEOTIDE SEQUENCE [LARGE SCALE GENOMIC DNA]</scope>
    <source>
        <strain evidence="2 3">JC819</strain>
    </source>
</reference>
<dbReference type="RefSeq" id="WP_289163853.1">
    <property type="nucleotide sequence ID" value="NZ_CP141221.1"/>
</dbReference>
<name>A0ABT7PIA7_9BACT</name>
<sequence length="231" mass="26343">MPIHRPPSPYTPSHLLAIREFAEKEQLTPKDREVLPQYLTDLEHAPENQQYSLIVWLGKIAPQDKQSIDAILRLGKTSSQPTIQFRATVLAFKLKQQAGLIARVRFVDRGGSIEDRETGLFWQADGTQSGLLNYYEGQDYAKNFTTGRLTDWRLPTGHELGTIFPADKLPFRNSRYSEDGVTRQSYWSSHLYGENYAGICGWQNDGGINNCFADRNRAFIRCVHDPLRPAE</sequence>
<organism evidence="2 3">
    <name type="scientific">Roseiconus lacunae</name>
    <dbReference type="NCBI Taxonomy" id="2605694"/>
    <lineage>
        <taxon>Bacteria</taxon>
        <taxon>Pseudomonadati</taxon>
        <taxon>Planctomycetota</taxon>
        <taxon>Planctomycetia</taxon>
        <taxon>Pirellulales</taxon>
        <taxon>Pirellulaceae</taxon>
        <taxon>Roseiconus</taxon>
    </lineage>
</organism>
<evidence type="ECO:0000259" key="1">
    <source>
        <dbReference type="Pfam" id="PF07603"/>
    </source>
</evidence>
<feature type="domain" description="Lcl C-terminal" evidence="1">
    <location>
        <begin position="112"/>
        <end position="223"/>
    </location>
</feature>
<protein>
    <submittedName>
        <fullName evidence="2">DUF1566 domain-containing protein</fullName>
    </submittedName>
</protein>